<dbReference type="Proteomes" id="UP001589838">
    <property type="component" value="Unassembled WGS sequence"/>
</dbReference>
<dbReference type="GO" id="GO:0016757">
    <property type="term" value="F:glycosyltransferase activity"/>
    <property type="evidence" value="ECO:0007669"/>
    <property type="project" value="UniProtKB-KW"/>
</dbReference>
<keyword evidence="2" id="KW-0328">Glycosyltransferase</keyword>
<dbReference type="RefSeq" id="WP_335961771.1">
    <property type="nucleotide sequence ID" value="NZ_JAXBLX010000020.1"/>
</dbReference>
<dbReference type="Pfam" id="PF00534">
    <property type="entry name" value="Glycos_transf_1"/>
    <property type="match status" value="1"/>
</dbReference>
<dbReference type="EMBL" id="JBHLUX010000037">
    <property type="protein sequence ID" value="MFC0471864.1"/>
    <property type="molecule type" value="Genomic_DNA"/>
</dbReference>
<dbReference type="Gene3D" id="3.40.50.2000">
    <property type="entry name" value="Glycogen Phosphorylase B"/>
    <property type="match status" value="2"/>
</dbReference>
<name>A0ABV6KEW9_9BACI</name>
<keyword evidence="2" id="KW-0808">Transferase</keyword>
<dbReference type="SUPFAM" id="SSF53756">
    <property type="entry name" value="UDP-Glycosyltransferase/glycogen phosphorylase"/>
    <property type="match status" value="1"/>
</dbReference>
<evidence type="ECO:0000259" key="1">
    <source>
        <dbReference type="Pfam" id="PF00534"/>
    </source>
</evidence>
<dbReference type="InterPro" id="IPR052622">
    <property type="entry name" value="Glycosyltransferase_G1"/>
</dbReference>
<comment type="caution">
    <text evidence="2">The sequence shown here is derived from an EMBL/GenBank/DDBJ whole genome shotgun (WGS) entry which is preliminary data.</text>
</comment>
<reference evidence="2 3" key="1">
    <citation type="submission" date="2024-09" db="EMBL/GenBank/DDBJ databases">
        <authorList>
            <person name="Sun Q."/>
            <person name="Mori K."/>
        </authorList>
    </citation>
    <scope>NUCLEOTIDE SEQUENCE [LARGE SCALE GENOMIC DNA]</scope>
    <source>
        <strain evidence="2 3">NCAIM B.02610</strain>
    </source>
</reference>
<dbReference type="PANTHER" id="PTHR46660:SF2">
    <property type="entry name" value="GLYCOSYLTRANSFERASE 1 DOMAIN-CONTAINING PROTEIN 1"/>
    <property type="match status" value="1"/>
</dbReference>
<protein>
    <submittedName>
        <fullName evidence="2">Glycosyltransferase</fullName>
        <ecNumber evidence="2">2.4.-.-</ecNumber>
    </submittedName>
</protein>
<proteinExistence type="predicted"/>
<dbReference type="InterPro" id="IPR001296">
    <property type="entry name" value="Glyco_trans_1"/>
</dbReference>
<evidence type="ECO:0000313" key="2">
    <source>
        <dbReference type="EMBL" id="MFC0471864.1"/>
    </source>
</evidence>
<dbReference type="PANTHER" id="PTHR46660">
    <property type="match status" value="1"/>
</dbReference>
<gene>
    <name evidence="2" type="ORF">ACFFHM_15505</name>
</gene>
<dbReference type="EC" id="2.4.-.-" evidence="2"/>
<organism evidence="2 3">
    <name type="scientific">Halalkalibacter kiskunsagensis</name>
    <dbReference type="NCBI Taxonomy" id="1548599"/>
    <lineage>
        <taxon>Bacteria</taxon>
        <taxon>Bacillati</taxon>
        <taxon>Bacillota</taxon>
        <taxon>Bacilli</taxon>
        <taxon>Bacillales</taxon>
        <taxon>Bacillaceae</taxon>
        <taxon>Halalkalibacter</taxon>
    </lineage>
</organism>
<keyword evidence="3" id="KW-1185">Reference proteome</keyword>
<accession>A0ABV6KEW9</accession>
<evidence type="ECO:0000313" key="3">
    <source>
        <dbReference type="Proteomes" id="UP001589838"/>
    </source>
</evidence>
<feature type="domain" description="Glycosyl transferase family 1" evidence="1">
    <location>
        <begin position="128"/>
        <end position="284"/>
    </location>
</feature>
<sequence length="314" mass="36475">MWGVTVRVFAYEEDYWNDEWEAYFEKADIYHALHLKRFAAWFKQYPHLKIRKPYILTTGGTDVNEDLKNTAAAMLMNSVADESCGITVFSDDGKEKIVQAYPDLNDRIYVIAQSVYLPSHKSSSTVTNLGTNYPKFLLPAGLRPIKDVFYLWDELTKMRNRWPDLLFTIVGPVLDQEVYKDVKQREKEHKWFHYVEEVPLEQMREMYRQADIILNTSISEGQPSAILEAMSLGKLVAARNNSGNASIIQDDETGLLFDSPVQFHEKVLKLLQSEEKQAELMKKALVYVNKYHSLEEEMKSYLDVYTHCLKKAYS</sequence>
<dbReference type="CDD" id="cd03801">
    <property type="entry name" value="GT4_PimA-like"/>
    <property type="match status" value="1"/>
</dbReference>